<evidence type="ECO:0000313" key="2">
    <source>
        <dbReference type="Proteomes" id="UP000024284"/>
    </source>
</evidence>
<dbReference type="EMBL" id="JFZA02000016">
    <property type="protein sequence ID" value="KFG90094.1"/>
    <property type="molecule type" value="Genomic_DNA"/>
</dbReference>
<reference evidence="1" key="1">
    <citation type="submission" date="2014-08" db="EMBL/GenBank/DDBJ databases">
        <title>Draft genome sequences of Sphingobium herbicidovorans.</title>
        <authorList>
            <person name="Gan H.M."/>
            <person name="Gan H.Y."/>
            <person name="Savka M.A."/>
        </authorList>
    </citation>
    <scope>NUCLEOTIDE SEQUENCE [LARGE SCALE GENOMIC DNA]</scope>
    <source>
        <strain evidence="1">NBRC 16415</strain>
    </source>
</reference>
<proteinExistence type="predicted"/>
<sequence length="322" mass="34721">MRTAIDVLPIAFRLGQLDALARTLLASPALYSPEMRASFHLRCLARAWEQYRQDRAISLGAQLIGAECAADRNAFLTLLERALPDRTHPLAQAIGEVRRLAIRPLASEAAAAAEIVATSAGTLDAVLAALTDPALPSAPLERLLALIDRFRTSTAIDDDPLSATALTPCWAVNLAAAANGQAFHLSATPLPCPGIVQRRLFRADRSPEDRRSDAAEILREALHDTACDIARLPRAAEIFAREFPDQRSNSRLLPSWLLLFALGALTPAQLARALPATKAGAAKLLRQLEANHMASCPAPFAPFSTTVTLPVAFPELWEAEPR</sequence>
<dbReference type="AlphaFoldDB" id="A0A086P9M6"/>
<dbReference type="PATRIC" id="fig|1219045.3.peg.2193"/>
<gene>
    <name evidence="1" type="ORF">BV98_002152</name>
</gene>
<dbReference type="Proteomes" id="UP000024284">
    <property type="component" value="Unassembled WGS sequence"/>
</dbReference>
<organism evidence="1 2">
    <name type="scientific">Sphingobium herbicidovorans (strain ATCC 700291 / DSM 11019 / CCUG 56400 / KCTC 2939 / LMG 18315 / NBRC 16415 / MH)</name>
    <name type="common">Sphingomonas herbicidovorans</name>
    <dbReference type="NCBI Taxonomy" id="1219045"/>
    <lineage>
        <taxon>Bacteria</taxon>
        <taxon>Pseudomonadati</taxon>
        <taxon>Pseudomonadota</taxon>
        <taxon>Alphaproteobacteria</taxon>
        <taxon>Sphingomonadales</taxon>
        <taxon>Sphingomonadaceae</taxon>
        <taxon>Sphingobium</taxon>
    </lineage>
</organism>
<evidence type="ECO:0000313" key="1">
    <source>
        <dbReference type="EMBL" id="KFG90094.1"/>
    </source>
</evidence>
<comment type="caution">
    <text evidence="1">The sequence shown here is derived from an EMBL/GenBank/DDBJ whole genome shotgun (WGS) entry which is preliminary data.</text>
</comment>
<name>A0A086P9M6_SPHHM</name>
<keyword evidence="2" id="KW-1185">Reference proteome</keyword>
<protein>
    <submittedName>
        <fullName evidence="1">Uncharacterized protein</fullName>
    </submittedName>
</protein>
<accession>A0A086P9M6</accession>
<dbReference type="RefSeq" id="WP_037465840.1">
    <property type="nucleotide sequence ID" value="NZ_BCZD01000028.1"/>
</dbReference>